<dbReference type="GO" id="GO:0022857">
    <property type="term" value="F:transmembrane transporter activity"/>
    <property type="evidence" value="ECO:0007669"/>
    <property type="project" value="TreeGrafter"/>
</dbReference>
<dbReference type="SMART" id="SM00382">
    <property type="entry name" value="AAA"/>
    <property type="match status" value="1"/>
</dbReference>
<gene>
    <name evidence="12" type="primary">ftsE</name>
    <name evidence="14" type="ORF">SAMN02910293_01098</name>
</gene>
<keyword evidence="7 12" id="KW-0067">ATP-binding</keyword>
<reference evidence="14 15" key="1">
    <citation type="submission" date="2016-10" db="EMBL/GenBank/DDBJ databases">
        <authorList>
            <person name="de Groot N.N."/>
        </authorList>
    </citation>
    <scope>NUCLEOTIDE SEQUENCE [LARGE SCALE GENOMIC DNA]</scope>
    <source>
        <strain evidence="14 15">A-4</strain>
    </source>
</reference>
<accession>A0A1G6BML9</accession>
<keyword evidence="6 12" id="KW-0547">Nucleotide-binding</keyword>
<dbReference type="SUPFAM" id="SSF52540">
    <property type="entry name" value="P-loop containing nucleoside triphosphate hydrolases"/>
    <property type="match status" value="1"/>
</dbReference>
<dbReference type="RefSeq" id="WP_026183186.1">
    <property type="nucleotide sequence ID" value="NZ_FMXP01000013.1"/>
</dbReference>
<dbReference type="AlphaFoldDB" id="A0A1G6BML9"/>
<keyword evidence="15" id="KW-1185">Reference proteome</keyword>
<dbReference type="GO" id="GO:0005524">
    <property type="term" value="F:ATP binding"/>
    <property type="evidence" value="ECO:0007669"/>
    <property type="project" value="UniProtKB-UniRule"/>
</dbReference>
<keyword evidence="4 12" id="KW-1003">Cell membrane</keyword>
<name>A0A1G6BML9_9STRE</name>
<keyword evidence="5 12" id="KW-0132">Cell division</keyword>
<evidence type="ECO:0000256" key="6">
    <source>
        <dbReference type="ARBA" id="ARBA00022741"/>
    </source>
</evidence>
<dbReference type="InterPro" id="IPR027417">
    <property type="entry name" value="P-loop_NTPase"/>
</dbReference>
<sequence length="230" mass="26168">MALIEMKDGTKKYRRSTTALRDMTVSVNQGEFVYLVGPSGAGKSTFIKLLYREEKLSSGSLRVGEYDLNKLKKREVPLLRRSVGVVFQDYKLLPRKTVFENVAYAMEVIGEKRRNIKKRVPEVLDLVGLKHKMRSFPDQLSGGEQQRVAIARAIVNSPKLLIADEPTGNLDPENSWEIMHLLERINLQGTTVLMATHNSQIVNVLRHRVIAIEDGRIVRDEEKGEYGYDD</sequence>
<dbReference type="InterPro" id="IPR005286">
    <property type="entry name" value="Cell_div_FtsE"/>
</dbReference>
<feature type="domain" description="ABC transporter" evidence="13">
    <location>
        <begin position="4"/>
        <end position="229"/>
    </location>
</feature>
<evidence type="ECO:0000256" key="12">
    <source>
        <dbReference type="RuleBase" id="RU365094"/>
    </source>
</evidence>
<dbReference type="PROSITE" id="PS00211">
    <property type="entry name" value="ABC_TRANSPORTER_1"/>
    <property type="match status" value="1"/>
</dbReference>
<evidence type="ECO:0000313" key="15">
    <source>
        <dbReference type="Proteomes" id="UP000182508"/>
    </source>
</evidence>
<proteinExistence type="inferred from homology"/>
<dbReference type="EMBL" id="FMXP01000013">
    <property type="protein sequence ID" value="SDB21853.1"/>
    <property type="molecule type" value="Genomic_DNA"/>
</dbReference>
<dbReference type="PANTHER" id="PTHR24220">
    <property type="entry name" value="IMPORT ATP-BINDING PROTEIN"/>
    <property type="match status" value="1"/>
</dbReference>
<dbReference type="InterPro" id="IPR003593">
    <property type="entry name" value="AAA+_ATPase"/>
</dbReference>
<keyword evidence="3" id="KW-0813">Transport</keyword>
<evidence type="ECO:0000256" key="2">
    <source>
        <dbReference type="ARBA" id="ARBA00020019"/>
    </source>
</evidence>
<dbReference type="InterPro" id="IPR003439">
    <property type="entry name" value="ABC_transporter-like_ATP-bd"/>
</dbReference>
<evidence type="ECO:0000256" key="10">
    <source>
        <dbReference type="ARBA" id="ARBA00049360"/>
    </source>
</evidence>
<comment type="catalytic activity">
    <reaction evidence="10">
        <text>ATP + H2O = ADP + phosphate + H(+)</text>
        <dbReference type="Rhea" id="RHEA:13065"/>
        <dbReference type="ChEBI" id="CHEBI:15377"/>
        <dbReference type="ChEBI" id="CHEBI:15378"/>
        <dbReference type="ChEBI" id="CHEBI:30616"/>
        <dbReference type="ChEBI" id="CHEBI:43474"/>
        <dbReference type="ChEBI" id="CHEBI:456216"/>
    </reaction>
</comment>
<dbReference type="Pfam" id="PF00005">
    <property type="entry name" value="ABC_tran"/>
    <property type="match status" value="1"/>
</dbReference>
<dbReference type="eggNOG" id="COG2884">
    <property type="taxonomic scope" value="Bacteria"/>
</dbReference>
<dbReference type="NCBIfam" id="TIGR02673">
    <property type="entry name" value="FtsE"/>
    <property type="match status" value="1"/>
</dbReference>
<comment type="function">
    <text evidence="11">Part of the ABC transporter FtsEX involved in cellular division. Has ATPase activity. Essential for cell division and viability.</text>
</comment>
<dbReference type="GO" id="GO:0051301">
    <property type="term" value="P:cell division"/>
    <property type="evidence" value="ECO:0007669"/>
    <property type="project" value="UniProtKB-UniRule"/>
</dbReference>
<evidence type="ECO:0000256" key="8">
    <source>
        <dbReference type="ARBA" id="ARBA00023136"/>
    </source>
</evidence>
<evidence type="ECO:0000256" key="9">
    <source>
        <dbReference type="ARBA" id="ARBA00023306"/>
    </source>
</evidence>
<dbReference type="FunFam" id="3.40.50.300:FF:000056">
    <property type="entry name" value="Cell division ATP-binding protein FtsE"/>
    <property type="match status" value="1"/>
</dbReference>
<dbReference type="InterPro" id="IPR017871">
    <property type="entry name" value="ABC_transporter-like_CS"/>
</dbReference>
<evidence type="ECO:0000256" key="7">
    <source>
        <dbReference type="ARBA" id="ARBA00022840"/>
    </source>
</evidence>
<evidence type="ECO:0000256" key="1">
    <source>
        <dbReference type="ARBA" id="ARBA00005417"/>
    </source>
</evidence>
<dbReference type="InterPro" id="IPR015854">
    <property type="entry name" value="ABC_transpr_LolD-like"/>
</dbReference>
<dbReference type="GO" id="GO:0005886">
    <property type="term" value="C:plasma membrane"/>
    <property type="evidence" value="ECO:0007669"/>
    <property type="project" value="UniProtKB-SubCell"/>
</dbReference>
<comment type="subcellular location">
    <subcellularLocation>
        <location evidence="12">Cell membrane</location>
        <topology evidence="12">Peripheral membrane protein</topology>
        <orientation evidence="12">Cytoplasmic side</orientation>
    </subcellularLocation>
</comment>
<evidence type="ECO:0000256" key="3">
    <source>
        <dbReference type="ARBA" id="ARBA00022448"/>
    </source>
</evidence>
<organism evidence="14 15">
    <name type="scientific">Streptococcus henryi</name>
    <dbReference type="NCBI Taxonomy" id="439219"/>
    <lineage>
        <taxon>Bacteria</taxon>
        <taxon>Bacillati</taxon>
        <taxon>Bacillota</taxon>
        <taxon>Bacilli</taxon>
        <taxon>Lactobacillales</taxon>
        <taxon>Streptococcaceae</taxon>
        <taxon>Streptococcus</taxon>
    </lineage>
</organism>
<protein>
    <recommendedName>
        <fullName evidence="2 12">Cell division ATP-binding protein FtsE</fullName>
    </recommendedName>
</protein>
<evidence type="ECO:0000313" key="14">
    <source>
        <dbReference type="EMBL" id="SDB21853.1"/>
    </source>
</evidence>
<dbReference type="Gene3D" id="3.40.50.300">
    <property type="entry name" value="P-loop containing nucleotide triphosphate hydrolases"/>
    <property type="match status" value="1"/>
</dbReference>
<comment type="similarity">
    <text evidence="1 12">Belongs to the ABC transporter superfamily.</text>
</comment>
<evidence type="ECO:0000256" key="5">
    <source>
        <dbReference type="ARBA" id="ARBA00022618"/>
    </source>
</evidence>
<keyword evidence="9 12" id="KW-0131">Cell cycle</keyword>
<dbReference type="STRING" id="439219.SAMN02910293_01098"/>
<evidence type="ECO:0000256" key="11">
    <source>
        <dbReference type="ARBA" id="ARBA00055994"/>
    </source>
</evidence>
<comment type="subunit">
    <text evidence="12">Homodimer. Forms a membrane-associated complex with FtsX.</text>
</comment>
<dbReference type="PANTHER" id="PTHR24220:SF470">
    <property type="entry name" value="CELL DIVISION ATP-BINDING PROTEIN FTSE"/>
    <property type="match status" value="1"/>
</dbReference>
<keyword evidence="8 12" id="KW-0472">Membrane</keyword>
<dbReference type="PROSITE" id="PS50893">
    <property type="entry name" value="ABC_TRANSPORTER_2"/>
    <property type="match status" value="1"/>
</dbReference>
<evidence type="ECO:0000259" key="13">
    <source>
        <dbReference type="PROSITE" id="PS50893"/>
    </source>
</evidence>
<dbReference type="GO" id="GO:0016887">
    <property type="term" value="F:ATP hydrolysis activity"/>
    <property type="evidence" value="ECO:0007669"/>
    <property type="project" value="InterPro"/>
</dbReference>
<dbReference type="Proteomes" id="UP000182508">
    <property type="component" value="Unassembled WGS sequence"/>
</dbReference>
<evidence type="ECO:0000256" key="4">
    <source>
        <dbReference type="ARBA" id="ARBA00022475"/>
    </source>
</evidence>